<dbReference type="EMBL" id="KN832979">
    <property type="protein sequence ID" value="KIM87655.1"/>
    <property type="molecule type" value="Genomic_DNA"/>
</dbReference>
<reference evidence="4" key="2">
    <citation type="submission" date="2015-01" db="EMBL/GenBank/DDBJ databases">
        <title>Evolutionary Origins and Diversification of the Mycorrhizal Mutualists.</title>
        <authorList>
            <consortium name="DOE Joint Genome Institute"/>
            <consortium name="Mycorrhizal Genomics Consortium"/>
            <person name="Kohler A."/>
            <person name="Kuo A."/>
            <person name="Nagy L.G."/>
            <person name="Floudas D."/>
            <person name="Copeland A."/>
            <person name="Barry K.W."/>
            <person name="Cichocki N."/>
            <person name="Veneault-Fourrey C."/>
            <person name="LaButti K."/>
            <person name="Lindquist E.A."/>
            <person name="Lipzen A."/>
            <person name="Lundell T."/>
            <person name="Morin E."/>
            <person name="Murat C."/>
            <person name="Riley R."/>
            <person name="Ohm R."/>
            <person name="Sun H."/>
            <person name="Tunlid A."/>
            <person name="Henrissat B."/>
            <person name="Grigoriev I.V."/>
            <person name="Hibbett D.S."/>
            <person name="Martin F."/>
        </authorList>
    </citation>
    <scope>NUCLEOTIDE SEQUENCE [LARGE SCALE GENOMIC DNA]</scope>
    <source>
        <strain evidence="4">F 1598</strain>
    </source>
</reference>
<dbReference type="Pfam" id="PF09739">
    <property type="entry name" value="MCM_bind"/>
    <property type="match status" value="1"/>
</dbReference>
<dbReference type="AlphaFoldDB" id="A0A0C3FTM2"/>
<keyword evidence="4" id="KW-1185">Reference proteome</keyword>
<evidence type="ECO:0000313" key="3">
    <source>
        <dbReference type="EMBL" id="KIM87655.1"/>
    </source>
</evidence>
<keyword evidence="2" id="KW-0539">Nucleus</keyword>
<gene>
    <name evidence="3" type="ORF">PILCRDRAFT_4072</name>
</gene>
<proteinExistence type="predicted"/>
<reference evidence="3 4" key="1">
    <citation type="submission" date="2014-04" db="EMBL/GenBank/DDBJ databases">
        <authorList>
            <consortium name="DOE Joint Genome Institute"/>
            <person name="Kuo A."/>
            <person name="Tarkka M."/>
            <person name="Buscot F."/>
            <person name="Kohler A."/>
            <person name="Nagy L.G."/>
            <person name="Floudas D."/>
            <person name="Copeland A."/>
            <person name="Barry K.W."/>
            <person name="Cichocki N."/>
            <person name="Veneault-Fourrey C."/>
            <person name="LaButti K."/>
            <person name="Lindquist E.A."/>
            <person name="Lipzen A."/>
            <person name="Lundell T."/>
            <person name="Morin E."/>
            <person name="Murat C."/>
            <person name="Sun H."/>
            <person name="Tunlid A."/>
            <person name="Henrissat B."/>
            <person name="Grigoriev I.V."/>
            <person name="Hibbett D.S."/>
            <person name="Martin F."/>
            <person name="Nordberg H.P."/>
            <person name="Cantor M.N."/>
            <person name="Hua S.X."/>
        </authorList>
    </citation>
    <scope>NUCLEOTIDE SEQUENCE [LARGE SCALE GENOMIC DNA]</scope>
    <source>
        <strain evidence="3 4">F 1598</strain>
    </source>
</reference>
<dbReference type="PANTHER" id="PTHR13489">
    <property type="entry name" value="MINI-CHROMOSOME MAINTENANCE COMPLEX-BINDING PROTEIN"/>
    <property type="match status" value="1"/>
</dbReference>
<evidence type="ECO:0000256" key="2">
    <source>
        <dbReference type="ARBA" id="ARBA00023242"/>
    </source>
</evidence>
<dbReference type="PANTHER" id="PTHR13489:SF0">
    <property type="entry name" value="MINI-CHROMOSOME MAINTENANCE COMPLEX-BINDING PROTEIN"/>
    <property type="match status" value="1"/>
</dbReference>
<evidence type="ECO:0008006" key="5">
    <source>
        <dbReference type="Google" id="ProtNLM"/>
    </source>
</evidence>
<protein>
    <recommendedName>
        <fullName evidence="5">Mini-chromosome maintenance complex-binding protein</fullName>
    </recommendedName>
</protein>
<accession>A0A0C3FTM2</accession>
<name>A0A0C3FTM2_PILCF</name>
<dbReference type="InParanoid" id="A0A0C3FTM2"/>
<dbReference type="HOGENOM" id="CLU_029811_2_0_1"/>
<dbReference type="GO" id="GO:0006261">
    <property type="term" value="P:DNA-templated DNA replication"/>
    <property type="evidence" value="ECO:0007669"/>
    <property type="project" value="TreeGrafter"/>
</dbReference>
<sequence length="526" mass="57897">MVSSLLVEALIDPTRVLRAIYDPSKEIDIFPSTVSSYFSKVFESVDAFQEIPLLDVDHPPESHSPRALVRFRAMVQDTSPSPEMYLSKLEGNKCGGWGIANETVQEGVDYSYADLQECTVVWAVNVPGENRWSIEEIAGTTKGIPEKSHQPSQQHKFPLPDVPHIGVQVKIYDHSTPDSFKSTDIVTFVGILSSEPIHSELDYSTPLEVPTLHVLFSKPEEPSIQGGVIEADSSNIAVLREDLISWIADESLGGDRDAAEWVLLASIAKVQSRNPPILPPSLALTCFPSPSSSPPPPPALSRVMSLLLPLSVTLPLSLPLLNTSTFAPESKNEDLHAGYLQLPAGCIVLVTESGVAEGKLIEKGIMNLKALQDVMSSQSLPYIFPFSQFSFPTDLGFVILAEGKKSAFFQTSITHRLQRSKSKSEDDLYKPPGKIALPPAQTLAQFRKFLSAAKMAKVQVGDAASEYIQNDFVRERQDDKSVSADDLILRMTVARLLALSLHEQEVSVDIWERAKELDRRRKAQLS</sequence>
<dbReference type="STRING" id="765440.A0A0C3FTM2"/>
<evidence type="ECO:0000256" key="1">
    <source>
        <dbReference type="ARBA" id="ARBA00004123"/>
    </source>
</evidence>
<dbReference type="Proteomes" id="UP000054166">
    <property type="component" value="Unassembled WGS sequence"/>
</dbReference>
<dbReference type="InterPro" id="IPR019140">
    <property type="entry name" value="MCM_complex-bd"/>
</dbReference>
<dbReference type="OrthoDB" id="329666at2759"/>
<evidence type="ECO:0000313" key="4">
    <source>
        <dbReference type="Proteomes" id="UP000054166"/>
    </source>
</evidence>
<dbReference type="FunCoup" id="A0A0C3FTM2">
    <property type="interactions" value="11"/>
</dbReference>
<dbReference type="GO" id="GO:0003682">
    <property type="term" value="F:chromatin binding"/>
    <property type="evidence" value="ECO:0007669"/>
    <property type="project" value="TreeGrafter"/>
</dbReference>
<organism evidence="3 4">
    <name type="scientific">Piloderma croceum (strain F 1598)</name>
    <dbReference type="NCBI Taxonomy" id="765440"/>
    <lineage>
        <taxon>Eukaryota</taxon>
        <taxon>Fungi</taxon>
        <taxon>Dikarya</taxon>
        <taxon>Basidiomycota</taxon>
        <taxon>Agaricomycotina</taxon>
        <taxon>Agaricomycetes</taxon>
        <taxon>Agaricomycetidae</taxon>
        <taxon>Atheliales</taxon>
        <taxon>Atheliaceae</taxon>
        <taxon>Piloderma</taxon>
    </lineage>
</organism>
<dbReference type="GO" id="GO:0005634">
    <property type="term" value="C:nucleus"/>
    <property type="evidence" value="ECO:0007669"/>
    <property type="project" value="UniProtKB-SubCell"/>
</dbReference>
<comment type="subcellular location">
    <subcellularLocation>
        <location evidence="1">Nucleus</location>
    </subcellularLocation>
</comment>